<comment type="caution">
    <text evidence="3">The sequence shown here is derived from an EMBL/GenBank/DDBJ whole genome shotgun (WGS) entry which is preliminary data.</text>
</comment>
<dbReference type="GO" id="GO:0060271">
    <property type="term" value="P:cilium assembly"/>
    <property type="evidence" value="ECO:0007669"/>
    <property type="project" value="TreeGrafter"/>
</dbReference>
<dbReference type="EMBL" id="JAWZYT010000318">
    <property type="protein sequence ID" value="KAK4324845.1"/>
    <property type="molecule type" value="Genomic_DNA"/>
</dbReference>
<dbReference type="CDD" id="cd00030">
    <property type="entry name" value="C2"/>
    <property type="match status" value="1"/>
</dbReference>
<evidence type="ECO:0000313" key="3">
    <source>
        <dbReference type="EMBL" id="KAK4324845.1"/>
    </source>
</evidence>
<organism evidence="3 4">
    <name type="scientific">Petrolisthes manimaculis</name>
    <dbReference type="NCBI Taxonomy" id="1843537"/>
    <lineage>
        <taxon>Eukaryota</taxon>
        <taxon>Metazoa</taxon>
        <taxon>Ecdysozoa</taxon>
        <taxon>Arthropoda</taxon>
        <taxon>Crustacea</taxon>
        <taxon>Multicrustacea</taxon>
        <taxon>Malacostraca</taxon>
        <taxon>Eumalacostraca</taxon>
        <taxon>Eucarida</taxon>
        <taxon>Decapoda</taxon>
        <taxon>Pleocyemata</taxon>
        <taxon>Anomura</taxon>
        <taxon>Galatheoidea</taxon>
        <taxon>Porcellanidae</taxon>
        <taxon>Petrolisthes</taxon>
    </lineage>
</organism>
<feature type="compositionally biased region" description="Basic and acidic residues" evidence="1">
    <location>
        <begin position="806"/>
        <end position="829"/>
    </location>
</feature>
<dbReference type="PROSITE" id="PS50004">
    <property type="entry name" value="C2"/>
    <property type="match status" value="1"/>
</dbReference>
<feature type="region of interest" description="Disordered" evidence="1">
    <location>
        <begin position="201"/>
        <end position="297"/>
    </location>
</feature>
<feature type="compositionally biased region" description="Polar residues" evidence="1">
    <location>
        <begin position="591"/>
        <end position="605"/>
    </location>
</feature>
<feature type="region of interest" description="Disordered" evidence="1">
    <location>
        <begin position="1255"/>
        <end position="1274"/>
    </location>
</feature>
<feature type="region of interest" description="Disordered" evidence="1">
    <location>
        <begin position="1285"/>
        <end position="1334"/>
    </location>
</feature>
<feature type="compositionally biased region" description="Low complexity" evidence="1">
    <location>
        <begin position="264"/>
        <end position="297"/>
    </location>
</feature>
<dbReference type="Proteomes" id="UP001292094">
    <property type="component" value="Unassembled WGS sequence"/>
</dbReference>
<keyword evidence="4" id="KW-1185">Reference proteome</keyword>
<evidence type="ECO:0000256" key="1">
    <source>
        <dbReference type="SAM" id="MobiDB-lite"/>
    </source>
</evidence>
<dbReference type="Gene3D" id="2.60.40.150">
    <property type="entry name" value="C2 domain"/>
    <property type="match status" value="1"/>
</dbReference>
<feature type="compositionally biased region" description="Polar residues" evidence="1">
    <location>
        <begin position="1256"/>
        <end position="1266"/>
    </location>
</feature>
<feature type="compositionally biased region" description="Polar residues" evidence="1">
    <location>
        <begin position="204"/>
        <end position="218"/>
    </location>
</feature>
<feature type="region of interest" description="Disordered" evidence="1">
    <location>
        <begin position="800"/>
        <end position="830"/>
    </location>
</feature>
<feature type="compositionally biased region" description="Low complexity" evidence="1">
    <location>
        <begin position="1291"/>
        <end position="1310"/>
    </location>
</feature>
<dbReference type="PANTHER" id="PTHR21254">
    <property type="entry name" value="C2 DOMAIN-CONTAINING PROTEIN 3"/>
    <property type="match status" value="1"/>
</dbReference>
<feature type="region of interest" description="Disordered" evidence="1">
    <location>
        <begin position="933"/>
        <end position="969"/>
    </location>
</feature>
<dbReference type="SUPFAM" id="SSF49562">
    <property type="entry name" value="C2 domain (Calcium/lipid-binding domain, CaLB)"/>
    <property type="match status" value="1"/>
</dbReference>
<feature type="region of interest" description="Disordered" evidence="1">
    <location>
        <begin position="308"/>
        <end position="327"/>
    </location>
</feature>
<dbReference type="PANTHER" id="PTHR21254:SF1">
    <property type="entry name" value="C2 DOMAIN-CONTAINING PROTEIN 3"/>
    <property type="match status" value="1"/>
</dbReference>
<feature type="compositionally biased region" description="Basic and acidic residues" evidence="1">
    <location>
        <begin position="250"/>
        <end position="260"/>
    </location>
</feature>
<feature type="compositionally biased region" description="Polar residues" evidence="1">
    <location>
        <begin position="943"/>
        <end position="959"/>
    </location>
</feature>
<reference evidence="3" key="1">
    <citation type="submission" date="2023-11" db="EMBL/GenBank/DDBJ databases">
        <title>Genome assemblies of two species of porcelain crab, Petrolisthes cinctipes and Petrolisthes manimaculis (Anomura: Porcellanidae).</title>
        <authorList>
            <person name="Angst P."/>
        </authorList>
    </citation>
    <scope>NUCLEOTIDE SEQUENCE</scope>
    <source>
        <strain evidence="3">PB745_02</strain>
        <tissue evidence="3">Gill</tissue>
    </source>
</reference>
<feature type="region of interest" description="Disordered" evidence="1">
    <location>
        <begin position="364"/>
        <end position="401"/>
    </location>
</feature>
<feature type="region of interest" description="Disordered" evidence="1">
    <location>
        <begin position="1667"/>
        <end position="1708"/>
    </location>
</feature>
<feature type="compositionally biased region" description="Polar residues" evidence="1">
    <location>
        <begin position="228"/>
        <end position="238"/>
    </location>
</feature>
<accession>A0AAE1UN68</accession>
<feature type="region of interest" description="Disordered" evidence="1">
    <location>
        <begin position="868"/>
        <end position="919"/>
    </location>
</feature>
<dbReference type="GO" id="GO:0005815">
    <property type="term" value="C:microtubule organizing center"/>
    <property type="evidence" value="ECO:0007669"/>
    <property type="project" value="TreeGrafter"/>
</dbReference>
<dbReference type="InterPro" id="IPR035892">
    <property type="entry name" value="C2_domain_sf"/>
</dbReference>
<sequence>MADGTLPPQVDGPLLGRLDVIFGRPAVFPPPLATQSFVFMFKWWGDTQPCILRLPPEKGEARITHRVTCSSHSFRQYLHDMKSLHVSLKIVNGADGDLMDDEHGMGHQVQSPRCNEGDTPRQRLMRRQVRLKKGWQNGDVIGTFILPDLKLNARGDYVHEARILDSLADVVGNVVVTMVFTNGTLEDLTPVKTDESSLHVTGYTEKQNGNNKPKTRTSGIPVPEARTTKTPNTTQLENHTPRSRSGSFRDSFRQKWDKLKSPNKQQYQQQQQQQQQQKQQHQQQQQKVQQQPYPQQQKLQVHNKFGYSKEEKENHAPYRKKTGSFSRVIKEEPTHQEYFEPGKHVGQQVTHQNGQIPVFRYKSQQPTQQDFHVKSSDSCSEQHHEGSQQEKEDYLSSQSQNISESFHWKETQPVTDKVLEGRQQDPKAVVWRDKKGLDVERERPASWGLYPLLNGAEPQSLVESGAVKPEDLPLLLQVLEGSSPELRGLDSKSQKLLDGLDLSYATSSSTSQLKAKLVNQDWEREDKGRKRYLQSVFNKDGQRSGEDFSGVWPLEERKYVSNLEKGRSSPHPQPTDKVLPTTIPKYGSPRRPQQSSLNKTKIPTTHKTRPSDRTYQTHPGRTVSDKKASFLSDGFSSGLRENREALGGGEKGASGKCLSEEEGTLLMMDIGTLTLHSPLLPMALVDKEKKTTGMKVLHRSRVCYLTSLEITLPILEASSIEWQISHTCASRQVIDNEIHYNERALLKLPPVSAMEVLRGHLVIRSVCRRLGERESEEVGGARVSLMEIWQHNGAKIQVPLYGSCSQDDKDSLSRRRGKKNEEQRHEYRPSADLTLSARLVLAFNQVSPLTDKESKRWSSFDSPAEMIKQPMQSAESRHQPPLRIASEKLPSESVPPKLESSTRPHGTSSSTELKNAQYPVTDLCQPTQLSADKKSAGFRDNGGSHSFNSLHLPSHSSPNAKGMKSSMPYPMGRSQVDVVESILRTPYDPRIFPVTEARPYEYQGSLLTGYNEYSGSNNHPVESGGESPCIQTVTDYCADFLNYDNLGWKPDVEREGSCRVHLEIIKGRGLPWLEGPDGNPVSPNSYVRTTVGFLNVLTNVCLESVNPVWSFAADVLLPYSQLAETKGNLILKVHHRMGGESGARLEDPLLGFVSVDATSIWGGHVSLCGWYPLLDLRGTVRGHLKVSLTPHEPPHHITPANLWQPFSIRQHHGHSLVGTHQARHAYPQYSEAQHLPGSSYQNSAVARSVSVIPQYATKSQKQSSNHENTDKEQSGMRMNESFMATQNAEASSHCTSSSQKSAASISSKQSYEALPSSVNEPSGAHVANSDQANDLKNITSSSHVFFQDKRNKKALSCEDTSQQIILPTTVYRDEENIYSNSAMISEDHSRQKGSIIVKAVATQPSTLTQGPTMQNNICNVNPQHQVPEKEDKKGSILIKDSIIMSHFRMQNGKNDEAGKNNDILCGIDPPVRQRVDDSNRDRNCVAENQVIPDSMPAQANKPNSCLKAPGSPSLKAKHVTFAQKLVQHNNDSGTSQAVVWKSNETHQSTEALQATRRETVFSSGLHRNQGWDKRAVELSNNQRRSQANPGESSDLQVVPCREGDTQVVTSTVSTHGSSSLNGYGNSASHDKNKADLIMAFSWMNQSTGCDTPCASFIESKPAMQNRYENGDHFNAGDNKSPVEMKAALSSPKKSRKLRSRLAANLPLS</sequence>
<evidence type="ECO:0000259" key="2">
    <source>
        <dbReference type="PROSITE" id="PS50004"/>
    </source>
</evidence>
<dbReference type="InterPro" id="IPR057537">
    <property type="entry name" value="C2_C2CD3_N"/>
</dbReference>
<dbReference type="Pfam" id="PF25339">
    <property type="entry name" value="C2_C2CD3_N"/>
    <property type="match status" value="1"/>
</dbReference>
<dbReference type="InterPro" id="IPR000008">
    <property type="entry name" value="C2_dom"/>
</dbReference>
<proteinExistence type="predicted"/>
<evidence type="ECO:0000313" key="4">
    <source>
        <dbReference type="Proteomes" id="UP001292094"/>
    </source>
</evidence>
<name>A0AAE1UN68_9EUCA</name>
<feature type="domain" description="C2" evidence="2">
    <location>
        <begin position="1042"/>
        <end position="1171"/>
    </location>
</feature>
<feature type="region of interest" description="Disordered" evidence="1">
    <location>
        <begin position="563"/>
        <end position="629"/>
    </location>
</feature>
<feature type="compositionally biased region" description="Basic and acidic residues" evidence="1">
    <location>
        <begin position="371"/>
        <end position="394"/>
    </location>
</feature>
<protein>
    <recommendedName>
        <fullName evidence="2">C2 domain-containing protein</fullName>
    </recommendedName>
</protein>
<feature type="compositionally biased region" description="Polar residues" evidence="1">
    <location>
        <begin position="899"/>
        <end position="914"/>
    </location>
</feature>
<gene>
    <name evidence="3" type="ORF">Pmani_004547</name>
</gene>